<name>A0AAP2DLA0_9BACT</name>
<keyword evidence="8 11" id="KW-1133">Transmembrane helix</keyword>
<evidence type="ECO:0000256" key="7">
    <source>
        <dbReference type="ARBA" id="ARBA00022927"/>
    </source>
</evidence>
<dbReference type="GO" id="GO:0005886">
    <property type="term" value="C:plasma membrane"/>
    <property type="evidence" value="ECO:0007669"/>
    <property type="project" value="UniProtKB-SubCell"/>
</dbReference>
<organism evidence="12 13">
    <name type="scientific">Chryseosolibacter histidini</name>
    <dbReference type="NCBI Taxonomy" id="2782349"/>
    <lineage>
        <taxon>Bacteria</taxon>
        <taxon>Pseudomonadati</taxon>
        <taxon>Bacteroidota</taxon>
        <taxon>Cytophagia</taxon>
        <taxon>Cytophagales</taxon>
        <taxon>Chryseotaleaceae</taxon>
        <taxon>Chryseosolibacter</taxon>
    </lineage>
</organism>
<comment type="similarity">
    <text evidence="2">Belongs to the YajC family.</text>
</comment>
<feature type="transmembrane region" description="Helical" evidence="11">
    <location>
        <begin position="15"/>
        <end position="33"/>
    </location>
</feature>
<evidence type="ECO:0000256" key="1">
    <source>
        <dbReference type="ARBA" id="ARBA00004162"/>
    </source>
</evidence>
<keyword evidence="5" id="KW-1003">Cell membrane</keyword>
<keyword evidence="4" id="KW-0813">Transport</keyword>
<proteinExistence type="inferred from homology"/>
<dbReference type="SMART" id="SM01323">
    <property type="entry name" value="YajC"/>
    <property type="match status" value="1"/>
</dbReference>
<dbReference type="AlphaFoldDB" id="A0AAP2DLA0"/>
<reference evidence="12 13" key="1">
    <citation type="submission" date="2021-05" db="EMBL/GenBank/DDBJ databases">
        <title>A Polyphasic approach of four new species of the genus Ohtaekwangia: Ohtaekwangia histidinii sp. nov., Ohtaekwangia cretensis sp. nov., Ohtaekwangia indiensis sp. nov., Ohtaekwangia reichenbachii sp. nov. from diverse environment.</title>
        <authorList>
            <person name="Octaviana S."/>
        </authorList>
    </citation>
    <scope>NUCLEOTIDE SEQUENCE [LARGE SCALE GENOMIC DNA]</scope>
    <source>
        <strain evidence="12 13">PWU4</strain>
    </source>
</reference>
<dbReference type="Proteomes" id="UP001319200">
    <property type="component" value="Unassembled WGS sequence"/>
</dbReference>
<keyword evidence="13" id="KW-1185">Reference proteome</keyword>
<evidence type="ECO:0000256" key="2">
    <source>
        <dbReference type="ARBA" id="ARBA00006742"/>
    </source>
</evidence>
<keyword evidence="7" id="KW-0653">Protein transport</keyword>
<dbReference type="PANTHER" id="PTHR33909:SF1">
    <property type="entry name" value="SEC TRANSLOCON ACCESSORY COMPLEX SUBUNIT YAJC"/>
    <property type="match status" value="1"/>
</dbReference>
<dbReference type="PANTHER" id="PTHR33909">
    <property type="entry name" value="SEC TRANSLOCON ACCESSORY COMPLEX SUBUNIT YAJC"/>
    <property type="match status" value="1"/>
</dbReference>
<dbReference type="PRINTS" id="PR01853">
    <property type="entry name" value="YAJCTRNLCASE"/>
</dbReference>
<evidence type="ECO:0000256" key="5">
    <source>
        <dbReference type="ARBA" id="ARBA00022475"/>
    </source>
</evidence>
<protein>
    <recommendedName>
        <fullName evidence="3">Sec translocon accessory complex subunit YajC</fullName>
    </recommendedName>
</protein>
<keyword evidence="10 11" id="KW-0472">Membrane</keyword>
<evidence type="ECO:0000313" key="13">
    <source>
        <dbReference type="Proteomes" id="UP001319200"/>
    </source>
</evidence>
<evidence type="ECO:0000256" key="9">
    <source>
        <dbReference type="ARBA" id="ARBA00023010"/>
    </source>
</evidence>
<evidence type="ECO:0000256" key="3">
    <source>
        <dbReference type="ARBA" id="ARBA00014962"/>
    </source>
</evidence>
<dbReference type="EMBL" id="JAHESF010000008">
    <property type="protein sequence ID" value="MBT1697232.1"/>
    <property type="molecule type" value="Genomic_DNA"/>
</dbReference>
<keyword evidence="9" id="KW-0811">Translocation</keyword>
<evidence type="ECO:0000313" key="12">
    <source>
        <dbReference type="EMBL" id="MBT1697232.1"/>
    </source>
</evidence>
<dbReference type="Pfam" id="PF02699">
    <property type="entry name" value="YajC"/>
    <property type="match status" value="1"/>
</dbReference>
<dbReference type="InterPro" id="IPR003849">
    <property type="entry name" value="Preprotein_translocase_YajC"/>
</dbReference>
<comment type="caution">
    <text evidence="12">The sequence shown here is derived from an EMBL/GenBank/DDBJ whole genome shotgun (WGS) entry which is preliminary data.</text>
</comment>
<keyword evidence="6 11" id="KW-0812">Transmembrane</keyword>
<evidence type="ECO:0000256" key="10">
    <source>
        <dbReference type="ARBA" id="ARBA00023136"/>
    </source>
</evidence>
<evidence type="ECO:0000256" key="6">
    <source>
        <dbReference type="ARBA" id="ARBA00022692"/>
    </source>
</evidence>
<dbReference type="GO" id="GO:0015031">
    <property type="term" value="P:protein transport"/>
    <property type="evidence" value="ECO:0007669"/>
    <property type="project" value="UniProtKB-KW"/>
</dbReference>
<dbReference type="NCBIfam" id="TIGR00739">
    <property type="entry name" value="yajC"/>
    <property type="match status" value="1"/>
</dbReference>
<evidence type="ECO:0000256" key="4">
    <source>
        <dbReference type="ARBA" id="ARBA00022448"/>
    </source>
</evidence>
<evidence type="ECO:0000256" key="8">
    <source>
        <dbReference type="ARBA" id="ARBA00022989"/>
    </source>
</evidence>
<evidence type="ECO:0000256" key="11">
    <source>
        <dbReference type="SAM" id="Phobius"/>
    </source>
</evidence>
<gene>
    <name evidence="12" type="primary">yajC</name>
    <name evidence="12" type="ORF">KK083_10120</name>
</gene>
<dbReference type="RefSeq" id="WP_254163074.1">
    <property type="nucleotide sequence ID" value="NZ_JAHESF010000008.1"/>
</dbReference>
<accession>A0AAP2DLA0</accession>
<comment type="subcellular location">
    <subcellularLocation>
        <location evidence="1">Cell membrane</location>
        <topology evidence="1">Single-pass membrane protein</topology>
    </subcellularLocation>
</comment>
<sequence>MLTILLQAQPQQSSWFSFVFFGAIILIFYFFMIRPQQKKAKDQRKFIDDIKKGDYVVTIGGAHGHVAEMEGDTFILEVEKGGRIRFNKSAISLDATKAANSKK</sequence>